<proteinExistence type="inferred from homology"/>
<name>A0A3P3RDI5_9EURY</name>
<comment type="similarity">
    <text evidence="1">Belongs to the bacterial solute-binding protein 5 family.</text>
</comment>
<dbReference type="GO" id="GO:1904680">
    <property type="term" value="F:peptide transmembrane transporter activity"/>
    <property type="evidence" value="ECO:0007669"/>
    <property type="project" value="TreeGrafter"/>
</dbReference>
<sequence>MSEKHRRPVTISRRKVLAATGAMGIGTIAGCLSSDDNKELLNQGLETVAVDYNENYEEEMNEAVPGGAVNPYNGEYIFNPYHSSWNPGDAQETSFEYLLVYSTEEGGFIPRVAKNWQYDAKAGSTRVDISDKYSWSDGSQITSADFVTALKLQAYLEQGLEIYVDPRTITTDGDYAFQMELRDEYHGIGKDLWLNQWAETLLNVSEAQYGQFIERFESGDDKTEQIQQDVVSFEPKWDQVLFSGPFVFVEANEEYADQVPNPEHPVAQDWEFYLRHGQAEDEEGLRAGDVDWAHNNRNIDDLPKKYDVPPVSYSGQSFALLFGPEDEYIRDIPKVRQAIAHAIDFETLANELVPDTSYDRYSCGIDAGYVDLFVAEEVLEAMTNYIPPNQNRAARLLEDAGFTRDDGAWYTPDDERWELNFPVGDWFRESSEMIYNSLDSFGIKIDHYIEEMTTWKSEVEDGSKYDISVHLNYGMARKYHAYSDLQNELFGPTRGAVSELGLFDNEVEVPEVGNSNGDMITVNLEETLSALATTKNNDKIVEHATKLAWAHNYLLPGAMVHPWSEHYWVNVGDWNFNIESNAWLTSNRITHYFLEHGLAPSN</sequence>
<comment type="caution">
    <text evidence="5">The sequence shown here is derived from an EMBL/GenBank/DDBJ whole genome shotgun (WGS) entry which is preliminary data.</text>
</comment>
<keyword evidence="6" id="KW-1185">Reference proteome</keyword>
<evidence type="ECO:0000256" key="3">
    <source>
        <dbReference type="ARBA" id="ARBA00022729"/>
    </source>
</evidence>
<evidence type="ECO:0000259" key="4">
    <source>
        <dbReference type="Pfam" id="PF00496"/>
    </source>
</evidence>
<organism evidence="5 6">
    <name type="scientific">Halocatena pleomorpha</name>
    <dbReference type="NCBI Taxonomy" id="1785090"/>
    <lineage>
        <taxon>Archaea</taxon>
        <taxon>Methanobacteriati</taxon>
        <taxon>Methanobacteriota</taxon>
        <taxon>Stenosarchaea group</taxon>
        <taxon>Halobacteria</taxon>
        <taxon>Halobacteriales</taxon>
        <taxon>Natronomonadaceae</taxon>
        <taxon>Halocatena</taxon>
    </lineage>
</organism>
<dbReference type="InterPro" id="IPR000914">
    <property type="entry name" value="SBP_5_dom"/>
</dbReference>
<dbReference type="OrthoDB" id="37176at2157"/>
<evidence type="ECO:0000313" key="5">
    <source>
        <dbReference type="EMBL" id="RRJ31577.1"/>
    </source>
</evidence>
<evidence type="ECO:0000256" key="1">
    <source>
        <dbReference type="ARBA" id="ARBA00005695"/>
    </source>
</evidence>
<reference evidence="5 6" key="1">
    <citation type="submission" date="2018-11" db="EMBL/GenBank/DDBJ databases">
        <title>Taxonoimc description of Halomarina strain SPP-AMP-1.</title>
        <authorList>
            <person name="Pal Y."/>
            <person name="Srinivasana K."/>
            <person name="Verma A."/>
            <person name="Kumar P."/>
        </authorList>
    </citation>
    <scope>NUCLEOTIDE SEQUENCE [LARGE SCALE GENOMIC DNA]</scope>
    <source>
        <strain evidence="5 6">SPP-AMP-1</strain>
    </source>
</reference>
<dbReference type="PANTHER" id="PTHR30290">
    <property type="entry name" value="PERIPLASMIC BINDING COMPONENT OF ABC TRANSPORTER"/>
    <property type="match status" value="1"/>
</dbReference>
<dbReference type="Proteomes" id="UP000282322">
    <property type="component" value="Unassembled WGS sequence"/>
</dbReference>
<dbReference type="RefSeq" id="WP_124954529.1">
    <property type="nucleotide sequence ID" value="NZ_RRCH01000014.1"/>
</dbReference>
<protein>
    <submittedName>
        <fullName evidence="5">ABC transporter substrate-binding protein</fullName>
    </submittedName>
</protein>
<dbReference type="Pfam" id="PF00496">
    <property type="entry name" value="SBP_bac_5"/>
    <property type="match status" value="1"/>
</dbReference>
<dbReference type="Gene3D" id="3.10.105.10">
    <property type="entry name" value="Dipeptide-binding Protein, Domain 3"/>
    <property type="match status" value="1"/>
</dbReference>
<dbReference type="PROSITE" id="PS51257">
    <property type="entry name" value="PROKAR_LIPOPROTEIN"/>
    <property type="match status" value="1"/>
</dbReference>
<keyword evidence="3" id="KW-0732">Signal</keyword>
<evidence type="ECO:0000313" key="6">
    <source>
        <dbReference type="Proteomes" id="UP000282322"/>
    </source>
</evidence>
<dbReference type="PANTHER" id="PTHR30290:SF9">
    <property type="entry name" value="OLIGOPEPTIDE-BINDING PROTEIN APPA"/>
    <property type="match status" value="1"/>
</dbReference>
<gene>
    <name evidence="5" type="ORF">EIK79_07670</name>
</gene>
<dbReference type="GO" id="GO:0015833">
    <property type="term" value="P:peptide transport"/>
    <property type="evidence" value="ECO:0007669"/>
    <property type="project" value="TreeGrafter"/>
</dbReference>
<accession>A0A3P3RDI5</accession>
<dbReference type="InterPro" id="IPR039424">
    <property type="entry name" value="SBP_5"/>
</dbReference>
<feature type="domain" description="Solute-binding protein family 5" evidence="4">
    <location>
        <begin position="108"/>
        <end position="473"/>
    </location>
</feature>
<dbReference type="Gene3D" id="3.40.190.10">
    <property type="entry name" value="Periplasmic binding protein-like II"/>
    <property type="match status" value="1"/>
</dbReference>
<dbReference type="SUPFAM" id="SSF53850">
    <property type="entry name" value="Periplasmic binding protein-like II"/>
    <property type="match status" value="1"/>
</dbReference>
<dbReference type="AlphaFoldDB" id="A0A3P3RDI5"/>
<dbReference type="EMBL" id="RRCH01000014">
    <property type="protein sequence ID" value="RRJ31577.1"/>
    <property type="molecule type" value="Genomic_DNA"/>
</dbReference>
<evidence type="ECO:0000256" key="2">
    <source>
        <dbReference type="ARBA" id="ARBA00022448"/>
    </source>
</evidence>
<keyword evidence="2" id="KW-0813">Transport</keyword>